<evidence type="ECO:0000313" key="1">
    <source>
        <dbReference type="EMBL" id="ACO86971.1"/>
    </source>
</evidence>
<organism evidence="1 2">
    <name type="scientific">Clostridium botulinum (strain Kyoto / Type A2)</name>
    <dbReference type="NCBI Taxonomy" id="536232"/>
    <lineage>
        <taxon>Bacteria</taxon>
        <taxon>Bacillati</taxon>
        <taxon>Bacillota</taxon>
        <taxon>Clostridia</taxon>
        <taxon>Eubacteriales</taxon>
        <taxon>Clostridiaceae</taxon>
        <taxon>Clostridium</taxon>
    </lineage>
</organism>
<protein>
    <submittedName>
        <fullName evidence="1">Uncharacterized protein</fullName>
    </submittedName>
</protein>
<reference evidence="1 2" key="1">
    <citation type="submission" date="2008-10" db="EMBL/GenBank/DDBJ databases">
        <title>Genome sequence of Clostridium botulinum A2 Kyoto.</title>
        <authorList>
            <person name="Shrivastava S."/>
            <person name="Brinkac L.M."/>
            <person name="Brown J.L."/>
            <person name="Bruce D."/>
            <person name="Detter C.C."/>
            <person name="Johnson E.A."/>
            <person name="Munk C.A."/>
            <person name="Smith L.A."/>
            <person name="Smith T.J."/>
            <person name="Sutton G."/>
            <person name="Brettin T.S."/>
        </authorList>
    </citation>
    <scope>NUCLEOTIDE SEQUENCE [LARGE SCALE GENOMIC DNA]</scope>
    <source>
        <strain evidence="2">Kyoto / Type A2</strain>
    </source>
</reference>
<dbReference type="KEGG" id="cby:CLM_0770"/>
<dbReference type="Proteomes" id="UP000001374">
    <property type="component" value="Chromosome"/>
</dbReference>
<accession>C1FTR9</accession>
<gene>
    <name evidence="1" type="ordered locus">CLM_0770</name>
</gene>
<name>C1FTR9_CLOBJ</name>
<evidence type="ECO:0000313" key="2">
    <source>
        <dbReference type="Proteomes" id="UP000001374"/>
    </source>
</evidence>
<sequence length="45" mass="5489">MPGYWILLCLRIEMILKKLWQLKTITALNYFIYIKIFIVRPLNFG</sequence>
<dbReference type="AlphaFoldDB" id="C1FTR9"/>
<dbReference type="EMBL" id="CP001581">
    <property type="protein sequence ID" value="ACO86971.1"/>
    <property type="molecule type" value="Genomic_DNA"/>
</dbReference>
<proteinExistence type="predicted"/>
<dbReference type="HOGENOM" id="CLU_3197936_0_0_9"/>